<name>A0A4Y2PPA2_ARAVE</name>
<protein>
    <submittedName>
        <fullName evidence="1">Uncharacterized protein</fullName>
    </submittedName>
</protein>
<evidence type="ECO:0000313" key="2">
    <source>
        <dbReference type="Proteomes" id="UP000499080"/>
    </source>
</evidence>
<proteinExistence type="predicted"/>
<organism evidence="1 2">
    <name type="scientific">Araneus ventricosus</name>
    <name type="common">Orbweaver spider</name>
    <name type="synonym">Epeira ventricosa</name>
    <dbReference type="NCBI Taxonomy" id="182803"/>
    <lineage>
        <taxon>Eukaryota</taxon>
        <taxon>Metazoa</taxon>
        <taxon>Ecdysozoa</taxon>
        <taxon>Arthropoda</taxon>
        <taxon>Chelicerata</taxon>
        <taxon>Arachnida</taxon>
        <taxon>Araneae</taxon>
        <taxon>Araneomorphae</taxon>
        <taxon>Entelegynae</taxon>
        <taxon>Araneoidea</taxon>
        <taxon>Araneidae</taxon>
        <taxon>Araneus</taxon>
    </lineage>
</organism>
<reference evidence="1 2" key="1">
    <citation type="journal article" date="2019" name="Sci. Rep.">
        <title>Orb-weaving spider Araneus ventricosus genome elucidates the spidroin gene catalogue.</title>
        <authorList>
            <person name="Kono N."/>
            <person name="Nakamura H."/>
            <person name="Ohtoshi R."/>
            <person name="Moran D.A.P."/>
            <person name="Shinohara A."/>
            <person name="Yoshida Y."/>
            <person name="Fujiwara M."/>
            <person name="Mori M."/>
            <person name="Tomita M."/>
            <person name="Arakawa K."/>
        </authorList>
    </citation>
    <scope>NUCLEOTIDE SEQUENCE [LARGE SCALE GENOMIC DNA]</scope>
</reference>
<dbReference type="EMBL" id="BGPR01011746">
    <property type="protein sequence ID" value="GBN52753.1"/>
    <property type="molecule type" value="Genomic_DNA"/>
</dbReference>
<gene>
    <name evidence="1" type="ORF">AVEN_212094_1</name>
</gene>
<sequence>MFLKQRQRSRPDCINFAVNLFWNCGVKFVIETSQQTCFASGLVDYALLLCRTFAAKLPHQVCHDKLISKKVTLAANVHAIWMDAEQYLKYGRLSSPCELVHLL</sequence>
<dbReference type="AlphaFoldDB" id="A0A4Y2PPA2"/>
<comment type="caution">
    <text evidence="1">The sequence shown here is derived from an EMBL/GenBank/DDBJ whole genome shotgun (WGS) entry which is preliminary data.</text>
</comment>
<evidence type="ECO:0000313" key="1">
    <source>
        <dbReference type="EMBL" id="GBN52753.1"/>
    </source>
</evidence>
<keyword evidence="2" id="KW-1185">Reference proteome</keyword>
<dbReference type="Proteomes" id="UP000499080">
    <property type="component" value="Unassembled WGS sequence"/>
</dbReference>
<accession>A0A4Y2PPA2</accession>